<dbReference type="SUPFAM" id="SSF52343">
    <property type="entry name" value="Ferredoxin reductase-like, C-terminal NADP-linked domain"/>
    <property type="match status" value="1"/>
</dbReference>
<evidence type="ECO:0008006" key="8">
    <source>
        <dbReference type="Google" id="ProtNLM"/>
    </source>
</evidence>
<evidence type="ECO:0000256" key="3">
    <source>
        <dbReference type="ARBA" id="ARBA00023002"/>
    </source>
</evidence>
<evidence type="ECO:0000259" key="4">
    <source>
        <dbReference type="Pfam" id="PF08022"/>
    </source>
</evidence>
<dbReference type="PANTHER" id="PTHR11972">
    <property type="entry name" value="NADPH OXIDASE"/>
    <property type="match status" value="1"/>
</dbReference>
<keyword evidence="3" id="KW-0560">Oxidoreductase</keyword>
<dbReference type="InterPro" id="IPR039261">
    <property type="entry name" value="FNR_nucleotide-bd"/>
</dbReference>
<proteinExistence type="predicted"/>
<evidence type="ECO:0000256" key="2">
    <source>
        <dbReference type="ARBA" id="ARBA00022827"/>
    </source>
</evidence>
<dbReference type="CDD" id="cd06186">
    <property type="entry name" value="NOX_Duox_like_FAD_NADP"/>
    <property type="match status" value="1"/>
</dbReference>
<accession>A0A7J7NQ55</accession>
<dbReference type="Pfam" id="PF08030">
    <property type="entry name" value="NAD_binding_6"/>
    <property type="match status" value="1"/>
</dbReference>
<dbReference type="PRINTS" id="PR00466">
    <property type="entry name" value="GP91PHOX"/>
</dbReference>
<evidence type="ECO:0000313" key="7">
    <source>
        <dbReference type="Proteomes" id="UP000541444"/>
    </source>
</evidence>
<dbReference type="GO" id="GO:0016174">
    <property type="term" value="F:NAD(P)H oxidase H2O2-forming activity"/>
    <property type="evidence" value="ECO:0007669"/>
    <property type="project" value="TreeGrafter"/>
</dbReference>
<name>A0A7J7NQ55_9MAGN</name>
<dbReference type="InterPro" id="IPR013112">
    <property type="entry name" value="FAD-bd_8"/>
</dbReference>
<dbReference type="InterPro" id="IPR000778">
    <property type="entry name" value="Cyt_b245_heavy_chain"/>
</dbReference>
<dbReference type="AlphaFoldDB" id="A0A7J7NQ55"/>
<dbReference type="InterPro" id="IPR013121">
    <property type="entry name" value="Fe_red_NAD-bd_6"/>
</dbReference>
<dbReference type="InterPro" id="IPR050369">
    <property type="entry name" value="RBOH/FRE"/>
</dbReference>
<keyword evidence="1" id="KW-0285">Flavoprotein</keyword>
<dbReference type="Proteomes" id="UP000541444">
    <property type="component" value="Unassembled WGS sequence"/>
</dbReference>
<reference evidence="6 7" key="1">
    <citation type="journal article" date="2020" name="IScience">
        <title>Genome Sequencing of the Endangered Kingdonia uniflora (Circaeasteraceae, Ranunculales) Reveals Potential Mechanisms of Evolutionary Specialization.</title>
        <authorList>
            <person name="Sun Y."/>
            <person name="Deng T."/>
            <person name="Zhang A."/>
            <person name="Moore M.J."/>
            <person name="Landis J.B."/>
            <person name="Lin N."/>
            <person name="Zhang H."/>
            <person name="Zhang X."/>
            <person name="Huang J."/>
            <person name="Zhang X."/>
            <person name="Sun H."/>
            <person name="Wang H."/>
        </authorList>
    </citation>
    <scope>NUCLEOTIDE SEQUENCE [LARGE SCALE GENOMIC DNA]</scope>
    <source>
        <strain evidence="6">TB1705</strain>
        <tissue evidence="6">Leaf</tissue>
    </source>
</reference>
<evidence type="ECO:0000256" key="1">
    <source>
        <dbReference type="ARBA" id="ARBA00022630"/>
    </source>
</evidence>
<protein>
    <recommendedName>
        <fullName evidence="8">FAD-binding FR-type domain-containing protein</fullName>
    </recommendedName>
</protein>
<dbReference type="Pfam" id="PF08022">
    <property type="entry name" value="FAD_binding_8"/>
    <property type="match status" value="1"/>
</dbReference>
<feature type="domain" description="Ferric reductase NAD binding" evidence="5">
    <location>
        <begin position="141"/>
        <end position="233"/>
    </location>
</feature>
<dbReference type="Gene3D" id="3.40.50.80">
    <property type="entry name" value="Nucleotide-binding domain of ferredoxin-NADP reductase (FNR) module"/>
    <property type="match status" value="1"/>
</dbReference>
<dbReference type="PANTHER" id="PTHR11972:SF44">
    <property type="entry name" value="RESPIRATORY BURST OXIDASE HOMOLOG PROTEIN E"/>
    <property type="match status" value="1"/>
</dbReference>
<gene>
    <name evidence="6" type="ORF">GIB67_016517</name>
</gene>
<dbReference type="OrthoDB" id="1739548at2759"/>
<feature type="domain" description="FAD-binding 8" evidence="4">
    <location>
        <begin position="32"/>
        <end position="134"/>
    </location>
</feature>
<keyword evidence="7" id="KW-1185">Reference proteome</keyword>
<organism evidence="6 7">
    <name type="scientific">Kingdonia uniflora</name>
    <dbReference type="NCBI Taxonomy" id="39325"/>
    <lineage>
        <taxon>Eukaryota</taxon>
        <taxon>Viridiplantae</taxon>
        <taxon>Streptophyta</taxon>
        <taxon>Embryophyta</taxon>
        <taxon>Tracheophyta</taxon>
        <taxon>Spermatophyta</taxon>
        <taxon>Magnoliopsida</taxon>
        <taxon>Ranunculales</taxon>
        <taxon>Circaeasteraceae</taxon>
        <taxon>Kingdonia</taxon>
    </lineage>
</organism>
<comment type="caution">
    <text evidence="6">The sequence shown here is derived from an EMBL/GenBank/DDBJ whole genome shotgun (WGS) entry which is preliminary data.</text>
</comment>
<dbReference type="GO" id="GO:0005886">
    <property type="term" value="C:plasma membrane"/>
    <property type="evidence" value="ECO:0007669"/>
    <property type="project" value="TreeGrafter"/>
</dbReference>
<evidence type="ECO:0000259" key="5">
    <source>
        <dbReference type="Pfam" id="PF08030"/>
    </source>
</evidence>
<keyword evidence="2" id="KW-0274">FAD</keyword>
<evidence type="ECO:0000313" key="6">
    <source>
        <dbReference type="EMBL" id="KAF6169347.1"/>
    </source>
</evidence>
<dbReference type="EMBL" id="JACGCM010000665">
    <property type="protein sequence ID" value="KAF6169347.1"/>
    <property type="molecule type" value="Genomic_DNA"/>
</dbReference>
<sequence>MALILLPIYRNALTWLRSTRARLFVPFNDNINFHKVSVLPGSVISLVMLKSNGFKYKIGFLRHPFSITSASRNGDLSVHIRIVGDLKKELMRVFTKTHGDSPTEVDRDKYHEPERTQKYSNIPRLLVDRPYGAPTKDYKSYDVLLLVRLGIGATPFISILRDLLNNIQNMEDQTESSTYISRSKDSLNSFTSSSATPCGTKKSRRTTNAHFYWVTREPGYFEWSKGVMDEIEVMD</sequence>